<dbReference type="Proteomes" id="UP000070483">
    <property type="component" value="Unassembled WGS sequence"/>
</dbReference>
<dbReference type="InterPro" id="IPR050330">
    <property type="entry name" value="Bact_OuterMem_StrucFunc"/>
</dbReference>
<dbReference type="PRINTS" id="PR01021">
    <property type="entry name" value="OMPADOMAIN"/>
</dbReference>
<feature type="domain" description="OmpA-like" evidence="6">
    <location>
        <begin position="69"/>
        <end position="184"/>
    </location>
</feature>
<proteinExistence type="predicted"/>
<protein>
    <submittedName>
        <fullName evidence="7">OmpA family protein</fullName>
    </submittedName>
</protein>
<dbReference type="STRING" id="157687.HMPREF3180_00427"/>
<dbReference type="EMBL" id="LSDD01000029">
    <property type="protein sequence ID" value="KXB69256.1"/>
    <property type="molecule type" value="Genomic_DNA"/>
</dbReference>
<dbReference type="InterPro" id="IPR006664">
    <property type="entry name" value="OMP_bac"/>
</dbReference>
<accession>A0A134ANI4</accession>
<dbReference type="InterPro" id="IPR036737">
    <property type="entry name" value="OmpA-like_sf"/>
</dbReference>
<keyword evidence="2 4" id="KW-0472">Membrane</keyword>
<evidence type="ECO:0000313" key="7">
    <source>
        <dbReference type="EMBL" id="KXB69256.1"/>
    </source>
</evidence>
<gene>
    <name evidence="7" type="ORF">HMPREF3180_00427</name>
</gene>
<dbReference type="Pfam" id="PF00691">
    <property type="entry name" value="OmpA"/>
    <property type="match status" value="1"/>
</dbReference>
<dbReference type="Gene3D" id="3.30.1330.60">
    <property type="entry name" value="OmpA-like domain"/>
    <property type="match status" value="1"/>
</dbReference>
<evidence type="ECO:0000256" key="5">
    <source>
        <dbReference type="SAM" id="MobiDB-lite"/>
    </source>
</evidence>
<evidence type="ECO:0000256" key="3">
    <source>
        <dbReference type="ARBA" id="ARBA00023237"/>
    </source>
</evidence>
<evidence type="ECO:0000313" key="8">
    <source>
        <dbReference type="Proteomes" id="UP000070483"/>
    </source>
</evidence>
<evidence type="ECO:0000256" key="2">
    <source>
        <dbReference type="ARBA" id="ARBA00023136"/>
    </source>
</evidence>
<dbReference type="SUPFAM" id="SSF103088">
    <property type="entry name" value="OmpA-like"/>
    <property type="match status" value="1"/>
</dbReference>
<comment type="subcellular location">
    <subcellularLocation>
        <location evidence="1">Cell outer membrane</location>
    </subcellularLocation>
</comment>
<sequence length="184" mass="20764">MQKIKKEERFNMEKKSKITAMLSVLLVSAPTTAKKITTSNLRDNTMRSTAIEVDGTNIDDLEISKSENDPNVVILDTSKLKFGFNSATIKEEYNPILEKLKDYIESKDCKISITGYTDSKGTKEYNRELSLRRAESVEEKLIELGLPPEKVIETKGKGDSNPIASNDTEEGRTANRRIEIQFIN</sequence>
<dbReference type="CDD" id="cd07185">
    <property type="entry name" value="OmpA_C-like"/>
    <property type="match status" value="1"/>
</dbReference>
<dbReference type="PANTHER" id="PTHR30329:SF21">
    <property type="entry name" value="LIPOPROTEIN YIAD-RELATED"/>
    <property type="match status" value="1"/>
</dbReference>
<reference evidence="8" key="1">
    <citation type="submission" date="2016-01" db="EMBL/GenBank/DDBJ databases">
        <authorList>
            <person name="Mitreva M."/>
            <person name="Pepin K.H."/>
            <person name="Mihindukulasuriya K.A."/>
            <person name="Fulton R."/>
            <person name="Fronick C."/>
            <person name="O'Laughlin M."/>
            <person name="Miner T."/>
            <person name="Herter B."/>
            <person name="Rosa B.A."/>
            <person name="Cordes M."/>
            <person name="Tomlinson C."/>
            <person name="Wollam A."/>
            <person name="Palsikar V.B."/>
            <person name="Mardis E.R."/>
            <person name="Wilson R.K."/>
        </authorList>
    </citation>
    <scope>NUCLEOTIDE SEQUENCE [LARGE SCALE GENOMIC DNA]</scope>
    <source>
        <strain evidence="8">KA00185</strain>
    </source>
</reference>
<dbReference type="InterPro" id="IPR006665">
    <property type="entry name" value="OmpA-like"/>
</dbReference>
<organism evidence="7 8">
    <name type="scientific">Leptotrichia wadei</name>
    <dbReference type="NCBI Taxonomy" id="157687"/>
    <lineage>
        <taxon>Bacteria</taxon>
        <taxon>Fusobacteriati</taxon>
        <taxon>Fusobacteriota</taxon>
        <taxon>Fusobacteriia</taxon>
        <taxon>Fusobacteriales</taxon>
        <taxon>Leptotrichiaceae</taxon>
        <taxon>Leptotrichia</taxon>
    </lineage>
</organism>
<name>A0A134ANI4_9FUSO</name>
<dbReference type="PROSITE" id="PS51123">
    <property type="entry name" value="OMPA_2"/>
    <property type="match status" value="1"/>
</dbReference>
<evidence type="ECO:0000256" key="4">
    <source>
        <dbReference type="PROSITE-ProRule" id="PRU00473"/>
    </source>
</evidence>
<keyword evidence="8" id="KW-1185">Reference proteome</keyword>
<keyword evidence="3" id="KW-0998">Cell outer membrane</keyword>
<feature type="region of interest" description="Disordered" evidence="5">
    <location>
        <begin position="151"/>
        <end position="175"/>
    </location>
</feature>
<dbReference type="GO" id="GO:0009279">
    <property type="term" value="C:cell outer membrane"/>
    <property type="evidence" value="ECO:0007669"/>
    <property type="project" value="UniProtKB-SubCell"/>
</dbReference>
<evidence type="ECO:0000259" key="6">
    <source>
        <dbReference type="PROSITE" id="PS51123"/>
    </source>
</evidence>
<comment type="caution">
    <text evidence="7">The sequence shown here is derived from an EMBL/GenBank/DDBJ whole genome shotgun (WGS) entry which is preliminary data.</text>
</comment>
<dbReference type="PANTHER" id="PTHR30329">
    <property type="entry name" value="STATOR ELEMENT OF FLAGELLAR MOTOR COMPLEX"/>
    <property type="match status" value="1"/>
</dbReference>
<dbReference type="PATRIC" id="fig|157687.3.peg.429"/>
<dbReference type="AlphaFoldDB" id="A0A134ANI4"/>
<evidence type="ECO:0000256" key="1">
    <source>
        <dbReference type="ARBA" id="ARBA00004442"/>
    </source>
</evidence>